<gene>
    <name evidence="2" type="ordered locus">Cyagr_0872</name>
</gene>
<dbReference type="GO" id="GO:0006508">
    <property type="term" value="P:proteolysis"/>
    <property type="evidence" value="ECO:0007669"/>
    <property type="project" value="UniProtKB-KW"/>
</dbReference>
<dbReference type="InterPro" id="IPR002931">
    <property type="entry name" value="Transglutaminase-like"/>
</dbReference>
<evidence type="ECO:0000259" key="1">
    <source>
        <dbReference type="SMART" id="SM00460"/>
    </source>
</evidence>
<accession>K9P4Y9</accession>
<dbReference type="Gene3D" id="3.10.620.30">
    <property type="match status" value="1"/>
</dbReference>
<dbReference type="OrthoDB" id="9787782at2"/>
<dbReference type="PANTHER" id="PTHR33490">
    <property type="entry name" value="BLR5614 PROTEIN-RELATED"/>
    <property type="match status" value="1"/>
</dbReference>
<keyword evidence="2" id="KW-0378">Hydrolase</keyword>
<keyword evidence="2" id="KW-0645">Protease</keyword>
<evidence type="ECO:0000313" key="2">
    <source>
        <dbReference type="EMBL" id="AFY28058.1"/>
    </source>
</evidence>
<evidence type="ECO:0000313" key="3">
    <source>
        <dbReference type="Proteomes" id="UP000010388"/>
    </source>
</evidence>
<dbReference type="Proteomes" id="UP000010388">
    <property type="component" value="Chromosome"/>
</dbReference>
<dbReference type="Pfam" id="PF01841">
    <property type="entry name" value="Transglut_core"/>
    <property type="match status" value="1"/>
</dbReference>
<dbReference type="InterPro" id="IPR038765">
    <property type="entry name" value="Papain-like_cys_pep_sf"/>
</dbReference>
<proteinExistence type="predicted"/>
<dbReference type="EMBL" id="CP003495">
    <property type="protein sequence ID" value="AFY28058.1"/>
    <property type="molecule type" value="Genomic_DNA"/>
</dbReference>
<dbReference type="eggNOG" id="COG1305">
    <property type="taxonomic scope" value="Bacteria"/>
</dbReference>
<sequence>MDKPQSATPLPTHPLKIRVGFDVALRFPAATPMIVTLGVHASRSGDLLEPDLLRVEPEVPLSLYVDSFGNHCHRLVAPAGVLRLRGSGLVADSGLPDPVLPWLEQQPVEKLPEESLLFLLASRFCESDLLSPLAWSRFEAAPGGWGRVQAICDFVHQHVRFDYGRSSPTKSALQTFESREGVCRDFAHLAIALCRCMNIPARYCTGYLSDIEVPPPHTAMDFHAWFEAYLGDGWHVFDPRNNTPRIGRILMARGRDAADVALTTSFGPSELVSFQVWTA</sequence>
<dbReference type="SUPFAM" id="SSF54001">
    <property type="entry name" value="Cysteine proteinases"/>
    <property type="match status" value="1"/>
</dbReference>
<dbReference type="PANTHER" id="PTHR33490:SF12">
    <property type="entry name" value="BLL5557 PROTEIN"/>
    <property type="match status" value="1"/>
</dbReference>
<reference evidence="3" key="1">
    <citation type="journal article" date="2013" name="Proc. Natl. Acad. Sci. U.S.A.">
        <title>Improving the coverage of the cyanobacterial phylum using diversity-driven genome sequencing.</title>
        <authorList>
            <person name="Shih P.M."/>
            <person name="Wu D."/>
            <person name="Latifi A."/>
            <person name="Axen S.D."/>
            <person name="Fewer D.P."/>
            <person name="Talla E."/>
            <person name="Calteau A."/>
            <person name="Cai F."/>
            <person name="Tandeau de Marsac N."/>
            <person name="Rippka R."/>
            <person name="Herdman M."/>
            <person name="Sivonen K."/>
            <person name="Coursin T."/>
            <person name="Laurent T."/>
            <person name="Goodwin L."/>
            <person name="Nolan M."/>
            <person name="Davenport K.W."/>
            <person name="Han C.S."/>
            <person name="Rubin E.M."/>
            <person name="Eisen J.A."/>
            <person name="Woyke T."/>
            <person name="Gugger M."/>
            <person name="Kerfeld C.A."/>
        </authorList>
    </citation>
    <scope>NUCLEOTIDE SEQUENCE [LARGE SCALE GENOMIC DNA]</scope>
    <source>
        <strain evidence="3">ATCC 27147 / PCC 6307</strain>
    </source>
</reference>
<dbReference type="STRING" id="292564.Cyagr_0872"/>
<dbReference type="KEGG" id="cgc:Cyagr_0872"/>
<dbReference type="AlphaFoldDB" id="K9P4Y9"/>
<dbReference type="SMART" id="SM00460">
    <property type="entry name" value="TGc"/>
    <property type="match status" value="1"/>
</dbReference>
<protein>
    <submittedName>
        <fullName evidence="2">Transglutaminase-like enzyme, predicted cysteine protease</fullName>
    </submittedName>
</protein>
<dbReference type="GO" id="GO:0008233">
    <property type="term" value="F:peptidase activity"/>
    <property type="evidence" value="ECO:0007669"/>
    <property type="project" value="UniProtKB-KW"/>
</dbReference>
<feature type="domain" description="Transglutaminase-like" evidence="1">
    <location>
        <begin position="175"/>
        <end position="241"/>
    </location>
</feature>
<dbReference type="HOGENOM" id="CLU_064253_0_0_3"/>
<organism evidence="2 3">
    <name type="scientific">Cyanobium gracile (strain ATCC 27147 / PCC 6307)</name>
    <dbReference type="NCBI Taxonomy" id="292564"/>
    <lineage>
        <taxon>Bacteria</taxon>
        <taxon>Bacillati</taxon>
        <taxon>Cyanobacteriota</taxon>
        <taxon>Cyanophyceae</taxon>
        <taxon>Synechococcales</taxon>
        <taxon>Prochlorococcaceae</taxon>
        <taxon>Cyanobium</taxon>
    </lineage>
</organism>
<dbReference type="PATRIC" id="fig|292564.3.peg.822"/>
<name>K9P4Y9_CYAGP</name>
<dbReference type="Gene3D" id="2.60.40.2250">
    <property type="match status" value="1"/>
</dbReference>